<name>A0A9P0E7N9_NEZVI</name>
<reference evidence="2" key="1">
    <citation type="submission" date="2022-01" db="EMBL/GenBank/DDBJ databases">
        <authorList>
            <person name="King R."/>
        </authorList>
    </citation>
    <scope>NUCLEOTIDE SEQUENCE</scope>
</reference>
<evidence type="ECO:0000313" key="2">
    <source>
        <dbReference type="EMBL" id="CAH1393772.1"/>
    </source>
</evidence>
<dbReference type="EMBL" id="OV725078">
    <property type="protein sequence ID" value="CAH1393772.1"/>
    <property type="molecule type" value="Genomic_DNA"/>
</dbReference>
<feature type="region of interest" description="Disordered" evidence="1">
    <location>
        <begin position="1"/>
        <end position="41"/>
    </location>
</feature>
<feature type="compositionally biased region" description="Polar residues" evidence="1">
    <location>
        <begin position="1"/>
        <end position="10"/>
    </location>
</feature>
<keyword evidence="3" id="KW-1185">Reference proteome</keyword>
<feature type="compositionally biased region" description="Basic and acidic residues" evidence="1">
    <location>
        <begin position="24"/>
        <end position="33"/>
    </location>
</feature>
<gene>
    <name evidence="2" type="ORF">NEZAVI_LOCUS4389</name>
</gene>
<dbReference type="Proteomes" id="UP001152798">
    <property type="component" value="Chromosome 2"/>
</dbReference>
<evidence type="ECO:0000256" key="1">
    <source>
        <dbReference type="SAM" id="MobiDB-lite"/>
    </source>
</evidence>
<accession>A0A9P0E7N9</accession>
<protein>
    <submittedName>
        <fullName evidence="2">Uncharacterized protein</fullName>
    </submittedName>
</protein>
<proteinExistence type="predicted"/>
<organism evidence="2 3">
    <name type="scientific">Nezara viridula</name>
    <name type="common">Southern green stink bug</name>
    <name type="synonym">Cimex viridulus</name>
    <dbReference type="NCBI Taxonomy" id="85310"/>
    <lineage>
        <taxon>Eukaryota</taxon>
        <taxon>Metazoa</taxon>
        <taxon>Ecdysozoa</taxon>
        <taxon>Arthropoda</taxon>
        <taxon>Hexapoda</taxon>
        <taxon>Insecta</taxon>
        <taxon>Pterygota</taxon>
        <taxon>Neoptera</taxon>
        <taxon>Paraneoptera</taxon>
        <taxon>Hemiptera</taxon>
        <taxon>Heteroptera</taxon>
        <taxon>Panheteroptera</taxon>
        <taxon>Pentatomomorpha</taxon>
        <taxon>Pentatomoidea</taxon>
        <taxon>Pentatomidae</taxon>
        <taxon>Pentatominae</taxon>
        <taxon>Nezara</taxon>
    </lineage>
</organism>
<evidence type="ECO:0000313" key="3">
    <source>
        <dbReference type="Proteomes" id="UP001152798"/>
    </source>
</evidence>
<sequence length="94" mass="10512">MLCRQSSRTDLLTGEEYALGGDGEGTRHKDNDRNTGPLGVVEPSPQLRRFVASPAFYISTPFLPRPSPTVFFPHQLLLTELPLMIVMSYFQVTT</sequence>
<dbReference type="AlphaFoldDB" id="A0A9P0E7N9"/>